<dbReference type="InterPro" id="IPR011250">
    <property type="entry name" value="OMP/PagP_B-barrel"/>
</dbReference>
<keyword evidence="2" id="KW-0406">Ion transport</keyword>
<evidence type="ECO:0000259" key="4">
    <source>
        <dbReference type="Pfam" id="PF01389"/>
    </source>
</evidence>
<dbReference type="GO" id="GO:0009279">
    <property type="term" value="C:cell outer membrane"/>
    <property type="evidence" value="ECO:0007669"/>
    <property type="project" value="InterPro"/>
</dbReference>
<sequence length="214" mass="22716">MKKIILSAAVAAAMLSTGSAFAGGGSLFGSSSKTSMEDSGGIYMGGSIGQASYRCTMSDDDCKNDGWKIFGGYKINQNMAVEAGYYNLGEEEADYDTDYGKMHATGKASGIGVAGVYSQPVADNLEVFGKLGAMFWTVEGEASQEVGGTKVSITDEEDGTSVLFGLGASYKFDDNWGIRGEWERYTAEYEDIDDGKDSEEDIDVLSVGATFSTY</sequence>
<feature type="signal peptide" evidence="3">
    <location>
        <begin position="1"/>
        <end position="22"/>
    </location>
</feature>
<reference evidence="5" key="1">
    <citation type="submission" date="2020-01" db="EMBL/GenBank/DDBJ databases">
        <authorList>
            <person name="Meier V. D."/>
            <person name="Meier V D."/>
        </authorList>
    </citation>
    <scope>NUCLEOTIDE SEQUENCE</scope>
    <source>
        <strain evidence="5">HLG_WM_MAG_09</strain>
    </source>
</reference>
<dbReference type="AlphaFoldDB" id="A0A6S6TTY6"/>
<gene>
    <name evidence="5" type="ORF">HELGO_WM15889</name>
</gene>
<proteinExistence type="inferred from homology"/>
<name>A0A6S6TTY6_9GAMM</name>
<evidence type="ECO:0000256" key="3">
    <source>
        <dbReference type="SAM" id="SignalP"/>
    </source>
</evidence>
<organism evidence="5">
    <name type="scientific">uncultured Thiotrichaceae bacterium</name>
    <dbReference type="NCBI Taxonomy" id="298394"/>
    <lineage>
        <taxon>Bacteria</taxon>
        <taxon>Pseudomonadati</taxon>
        <taxon>Pseudomonadota</taxon>
        <taxon>Gammaproteobacteria</taxon>
        <taxon>Thiotrichales</taxon>
        <taxon>Thiotrichaceae</taxon>
        <taxon>environmental samples</taxon>
    </lineage>
</organism>
<evidence type="ECO:0000256" key="1">
    <source>
        <dbReference type="ARBA" id="ARBA00005710"/>
    </source>
</evidence>
<dbReference type="InterPro" id="IPR000498">
    <property type="entry name" value="OmpA-like_TM_dom"/>
</dbReference>
<keyword evidence="2" id="KW-0812">Transmembrane</keyword>
<comment type="similarity">
    <text evidence="1">Belongs to the outer membrane OOP (TC 1.B.6) superfamily. OmpA family.</text>
</comment>
<accession>A0A6S6TTY6</accession>
<evidence type="ECO:0000256" key="2">
    <source>
        <dbReference type="ARBA" id="ARBA00023114"/>
    </source>
</evidence>
<dbReference type="GO" id="GO:0046930">
    <property type="term" value="C:pore complex"/>
    <property type="evidence" value="ECO:0007669"/>
    <property type="project" value="UniProtKB-KW"/>
</dbReference>
<feature type="chain" id="PRO_5027956161" description="Outer membrane protein OmpA-like transmembrane domain-containing protein" evidence="3">
    <location>
        <begin position="23"/>
        <end position="214"/>
    </location>
</feature>
<dbReference type="Gene3D" id="2.40.160.20">
    <property type="match status" value="1"/>
</dbReference>
<feature type="domain" description="Outer membrane protein OmpA-like transmembrane" evidence="4">
    <location>
        <begin position="42"/>
        <end position="211"/>
    </location>
</feature>
<keyword evidence="2" id="KW-0626">Porin</keyword>
<dbReference type="Pfam" id="PF01389">
    <property type="entry name" value="OmpA_membrane"/>
    <property type="match status" value="1"/>
</dbReference>
<evidence type="ECO:0000313" key="5">
    <source>
        <dbReference type="EMBL" id="CAA6821647.1"/>
    </source>
</evidence>
<protein>
    <recommendedName>
        <fullName evidence="4">Outer membrane protein OmpA-like transmembrane domain-containing protein</fullName>
    </recommendedName>
</protein>
<keyword evidence="2" id="KW-0813">Transport</keyword>
<dbReference type="EMBL" id="CACVAT010000359">
    <property type="protein sequence ID" value="CAA6821647.1"/>
    <property type="molecule type" value="Genomic_DNA"/>
</dbReference>
<dbReference type="GO" id="GO:0015288">
    <property type="term" value="F:porin activity"/>
    <property type="evidence" value="ECO:0007669"/>
    <property type="project" value="UniProtKB-KW"/>
</dbReference>
<dbReference type="SUPFAM" id="SSF56925">
    <property type="entry name" value="OMPA-like"/>
    <property type="match status" value="1"/>
</dbReference>
<keyword evidence="3" id="KW-0732">Signal</keyword>